<evidence type="ECO:0008006" key="8">
    <source>
        <dbReference type="Google" id="ProtNLM"/>
    </source>
</evidence>
<evidence type="ECO:0000313" key="6">
    <source>
        <dbReference type="EMBL" id="RKD28744.1"/>
    </source>
</evidence>
<name>A0A419SU88_9FIRM</name>
<keyword evidence="2 5" id="KW-0812">Transmembrane</keyword>
<dbReference type="PANTHER" id="PTHR12714:SF9">
    <property type="entry name" value="PROTEIN-S-ISOPRENYLCYSTEINE O-METHYLTRANSFERASE"/>
    <property type="match status" value="1"/>
</dbReference>
<accession>A0A419SU88</accession>
<evidence type="ECO:0000256" key="1">
    <source>
        <dbReference type="ARBA" id="ARBA00004127"/>
    </source>
</evidence>
<keyword evidence="4 5" id="KW-0472">Membrane</keyword>
<dbReference type="PANTHER" id="PTHR12714">
    <property type="entry name" value="PROTEIN-S ISOPRENYLCYSTEINE O-METHYLTRANSFERASE"/>
    <property type="match status" value="1"/>
</dbReference>
<keyword evidence="7" id="KW-1185">Reference proteome</keyword>
<organism evidence="6 7">
    <name type="scientific">Lacrimispora algidixylanolytica</name>
    <dbReference type="NCBI Taxonomy" id="94868"/>
    <lineage>
        <taxon>Bacteria</taxon>
        <taxon>Bacillati</taxon>
        <taxon>Bacillota</taxon>
        <taxon>Clostridia</taxon>
        <taxon>Lachnospirales</taxon>
        <taxon>Lachnospiraceae</taxon>
        <taxon>Lacrimispora</taxon>
    </lineage>
</organism>
<evidence type="ECO:0000313" key="7">
    <source>
        <dbReference type="Proteomes" id="UP000284277"/>
    </source>
</evidence>
<dbReference type="Gene3D" id="1.20.120.1630">
    <property type="match status" value="1"/>
</dbReference>
<proteinExistence type="predicted"/>
<dbReference type="GO" id="GO:0016740">
    <property type="term" value="F:transferase activity"/>
    <property type="evidence" value="ECO:0007669"/>
    <property type="project" value="UniProtKB-ARBA"/>
</dbReference>
<protein>
    <recommendedName>
        <fullName evidence="8">Isoprenylcysteine carboxyl methyltransferase</fullName>
    </recommendedName>
</protein>
<evidence type="ECO:0000256" key="2">
    <source>
        <dbReference type="ARBA" id="ARBA00022692"/>
    </source>
</evidence>
<evidence type="ECO:0000256" key="5">
    <source>
        <dbReference type="SAM" id="Phobius"/>
    </source>
</evidence>
<comment type="caution">
    <text evidence="6">The sequence shown here is derived from an EMBL/GenBank/DDBJ whole genome shotgun (WGS) entry which is preliminary data.</text>
</comment>
<dbReference type="Pfam" id="PF04191">
    <property type="entry name" value="PEMT"/>
    <property type="match status" value="1"/>
</dbReference>
<sequence length="188" mass="21436">MSALGLLFVSEFVIWFLASRGSRDHSKKRSDNGTFWLLILGWVSSMTAGVFFRSQGVPQFMRNWLLPHVTFYIGIFCIVVGVVIRCTAVLTLKRAFTLSVQTTADQHLIQTGLYRIVRNPAYTGSIISLLGVSLAYLHVLGIISVFVICFICYGIRIHIEEKAMLNQFQQEFEEYCNHTKYRLIPGIY</sequence>
<feature type="transmembrane region" description="Helical" evidence="5">
    <location>
        <begin position="64"/>
        <end position="84"/>
    </location>
</feature>
<dbReference type="EMBL" id="MCIA01000034">
    <property type="protein sequence ID" value="RKD28744.1"/>
    <property type="molecule type" value="Genomic_DNA"/>
</dbReference>
<feature type="transmembrane region" description="Helical" evidence="5">
    <location>
        <begin position="33"/>
        <end position="52"/>
    </location>
</feature>
<evidence type="ECO:0000256" key="3">
    <source>
        <dbReference type="ARBA" id="ARBA00022989"/>
    </source>
</evidence>
<evidence type="ECO:0000256" key="4">
    <source>
        <dbReference type="ARBA" id="ARBA00023136"/>
    </source>
</evidence>
<comment type="subcellular location">
    <subcellularLocation>
        <location evidence="1">Endomembrane system</location>
        <topology evidence="1">Multi-pass membrane protein</topology>
    </subcellularLocation>
</comment>
<feature type="transmembrane region" description="Helical" evidence="5">
    <location>
        <begin position="135"/>
        <end position="155"/>
    </location>
</feature>
<reference evidence="6 7" key="1">
    <citation type="submission" date="2016-08" db="EMBL/GenBank/DDBJ databases">
        <title>A new outlook on sporulation: Clostridium algidixylanolyticum.</title>
        <authorList>
            <person name="Poppleton D.I."/>
            <person name="Gribaldo S."/>
        </authorList>
    </citation>
    <scope>NUCLEOTIDE SEQUENCE [LARGE SCALE GENOMIC DNA]</scope>
    <source>
        <strain evidence="6 7">SPL73</strain>
    </source>
</reference>
<dbReference type="InterPro" id="IPR007318">
    <property type="entry name" value="Phopholipid_MeTrfase"/>
</dbReference>
<gene>
    <name evidence="6" type="ORF">BET01_10225</name>
</gene>
<dbReference type="Proteomes" id="UP000284277">
    <property type="component" value="Unassembled WGS sequence"/>
</dbReference>
<keyword evidence="3 5" id="KW-1133">Transmembrane helix</keyword>
<dbReference type="AlphaFoldDB" id="A0A419SU88"/>
<dbReference type="GO" id="GO:0012505">
    <property type="term" value="C:endomembrane system"/>
    <property type="evidence" value="ECO:0007669"/>
    <property type="project" value="UniProtKB-SubCell"/>
</dbReference>